<sequence length="54" mass="5783">MGDVVDRGRAPARHREKITDTAELVSVAAAAQRAPAARSGGLSLMRGRLRLVRD</sequence>
<dbReference type="EMBL" id="FNAB01000004">
    <property type="protein sequence ID" value="SDD43453.1"/>
    <property type="molecule type" value="Genomic_DNA"/>
</dbReference>
<accession>A0A1G6UQ95</accession>
<evidence type="ECO:0000313" key="2">
    <source>
        <dbReference type="Proteomes" id="UP000199417"/>
    </source>
</evidence>
<organism evidence="1 2">
    <name type="scientific">Rhodococcus tukisamuensis</name>
    <dbReference type="NCBI Taxonomy" id="168276"/>
    <lineage>
        <taxon>Bacteria</taxon>
        <taxon>Bacillati</taxon>
        <taxon>Actinomycetota</taxon>
        <taxon>Actinomycetes</taxon>
        <taxon>Mycobacteriales</taxon>
        <taxon>Nocardiaceae</taxon>
        <taxon>Rhodococcus</taxon>
    </lineage>
</organism>
<protein>
    <submittedName>
        <fullName evidence="1">Uncharacterized protein</fullName>
    </submittedName>
</protein>
<proteinExistence type="predicted"/>
<dbReference type="AlphaFoldDB" id="A0A1G6UQ95"/>
<evidence type="ECO:0000313" key="1">
    <source>
        <dbReference type="EMBL" id="SDD43453.1"/>
    </source>
</evidence>
<keyword evidence="2" id="KW-1185">Reference proteome</keyword>
<gene>
    <name evidence="1" type="ORF">SAMN05444580_104264</name>
</gene>
<name>A0A1G6UQ95_9NOCA</name>
<dbReference type="Proteomes" id="UP000199417">
    <property type="component" value="Unassembled WGS sequence"/>
</dbReference>
<dbReference type="RefSeq" id="WP_169888354.1">
    <property type="nucleotide sequence ID" value="NZ_FNAB01000004.1"/>
</dbReference>
<reference evidence="1 2" key="1">
    <citation type="submission" date="2016-10" db="EMBL/GenBank/DDBJ databases">
        <authorList>
            <person name="de Groot N.N."/>
        </authorList>
    </citation>
    <scope>NUCLEOTIDE SEQUENCE [LARGE SCALE GENOMIC DNA]</scope>
    <source>
        <strain evidence="1 2">JCM 11308</strain>
    </source>
</reference>